<evidence type="ECO:0000256" key="5">
    <source>
        <dbReference type="ARBA" id="ARBA00023136"/>
    </source>
</evidence>
<dbReference type="Proteomes" id="UP001632038">
    <property type="component" value="Unassembled WGS sequence"/>
</dbReference>
<dbReference type="InterPro" id="IPR003388">
    <property type="entry name" value="Reticulon"/>
</dbReference>
<dbReference type="Pfam" id="PF02453">
    <property type="entry name" value="Reticulon"/>
    <property type="match status" value="1"/>
</dbReference>
<comment type="caution">
    <text evidence="6">Lacks conserved residue(s) required for the propagation of feature annotation.</text>
</comment>
<evidence type="ECO:0000256" key="2">
    <source>
        <dbReference type="ARBA" id="ARBA00022692"/>
    </source>
</evidence>
<comment type="subcellular location">
    <subcellularLocation>
        <location evidence="1 6">Endoplasmic reticulum membrane</location>
        <topology evidence="1 6">Multi-pass membrane protein</topology>
    </subcellularLocation>
</comment>
<keyword evidence="4 6" id="KW-1133">Transmembrane helix</keyword>
<protein>
    <recommendedName>
        <fullName evidence="6">Reticulon-like protein</fullName>
    </recommendedName>
</protein>
<dbReference type="PANTHER" id="PTHR10994:SF157">
    <property type="entry name" value="RETICULON-LIKE PROTEIN B14"/>
    <property type="match status" value="1"/>
</dbReference>
<keyword evidence="5 6" id="KW-0472">Membrane</keyword>
<accession>A0ABD3CQ54</accession>
<gene>
    <name evidence="8" type="ORF">CASFOL_024343</name>
</gene>
<evidence type="ECO:0000256" key="6">
    <source>
        <dbReference type="RuleBase" id="RU363132"/>
    </source>
</evidence>
<feature type="domain" description="Reticulon" evidence="7">
    <location>
        <begin position="62"/>
        <end position="243"/>
    </location>
</feature>
<evidence type="ECO:0000313" key="8">
    <source>
        <dbReference type="EMBL" id="KAL3631359.1"/>
    </source>
</evidence>
<keyword evidence="9" id="KW-1185">Reference proteome</keyword>
<evidence type="ECO:0000256" key="1">
    <source>
        <dbReference type="ARBA" id="ARBA00004477"/>
    </source>
</evidence>
<dbReference type="EMBL" id="JAVIJP010000032">
    <property type="protein sequence ID" value="KAL3631359.1"/>
    <property type="molecule type" value="Genomic_DNA"/>
</dbReference>
<reference evidence="9" key="1">
    <citation type="journal article" date="2024" name="IScience">
        <title>Strigolactones Initiate the Formation of Haustorium-like Structures in Castilleja.</title>
        <authorList>
            <person name="Buerger M."/>
            <person name="Peterson D."/>
            <person name="Chory J."/>
        </authorList>
    </citation>
    <scope>NUCLEOTIDE SEQUENCE [LARGE SCALE GENOMIC DNA]</scope>
</reference>
<name>A0ABD3CQ54_9LAMI</name>
<sequence>MYANLLRLSINNINYINHSIIILSDKLMPIYSSDSDDHEPTSPNKFFWTKKPFHSILGGGKAYDTVLWRNKKLSASIVIGSTIIWSLFEVGEYNFVTLACHISIITMLILFLWSSGAGLINWSPPDPRAITIPESTVRWLFGEINKILLKFYHISSGKDLKTFFLAISFLWVLSGIGNYFSSLNLLYIGFLGLMSLPALYERYENEVDYLASKGNRDMKRLYYKIDTKFLNKIPRGPIKEKKKF</sequence>
<keyword evidence="3 6" id="KW-0256">Endoplasmic reticulum</keyword>
<comment type="caution">
    <text evidence="8">The sequence shown here is derived from an EMBL/GenBank/DDBJ whole genome shotgun (WGS) entry which is preliminary data.</text>
</comment>
<dbReference type="GO" id="GO:0005789">
    <property type="term" value="C:endoplasmic reticulum membrane"/>
    <property type="evidence" value="ECO:0007669"/>
    <property type="project" value="UniProtKB-SubCell"/>
</dbReference>
<evidence type="ECO:0000313" key="9">
    <source>
        <dbReference type="Proteomes" id="UP001632038"/>
    </source>
</evidence>
<evidence type="ECO:0000256" key="3">
    <source>
        <dbReference type="ARBA" id="ARBA00022824"/>
    </source>
</evidence>
<proteinExistence type="predicted"/>
<feature type="transmembrane region" description="Helical" evidence="6">
    <location>
        <begin position="94"/>
        <end position="113"/>
    </location>
</feature>
<dbReference type="AlphaFoldDB" id="A0ABD3CQ54"/>
<dbReference type="InterPro" id="IPR045064">
    <property type="entry name" value="Reticulon-like"/>
</dbReference>
<dbReference type="PROSITE" id="PS50845">
    <property type="entry name" value="RETICULON"/>
    <property type="match status" value="1"/>
</dbReference>
<dbReference type="PANTHER" id="PTHR10994">
    <property type="entry name" value="RETICULON"/>
    <property type="match status" value="1"/>
</dbReference>
<evidence type="ECO:0000259" key="7">
    <source>
        <dbReference type="PROSITE" id="PS50845"/>
    </source>
</evidence>
<organism evidence="8 9">
    <name type="scientific">Castilleja foliolosa</name>
    <dbReference type="NCBI Taxonomy" id="1961234"/>
    <lineage>
        <taxon>Eukaryota</taxon>
        <taxon>Viridiplantae</taxon>
        <taxon>Streptophyta</taxon>
        <taxon>Embryophyta</taxon>
        <taxon>Tracheophyta</taxon>
        <taxon>Spermatophyta</taxon>
        <taxon>Magnoliopsida</taxon>
        <taxon>eudicotyledons</taxon>
        <taxon>Gunneridae</taxon>
        <taxon>Pentapetalae</taxon>
        <taxon>asterids</taxon>
        <taxon>lamiids</taxon>
        <taxon>Lamiales</taxon>
        <taxon>Orobanchaceae</taxon>
        <taxon>Pedicularideae</taxon>
        <taxon>Castillejinae</taxon>
        <taxon>Castilleja</taxon>
    </lineage>
</organism>
<evidence type="ECO:0000256" key="4">
    <source>
        <dbReference type="ARBA" id="ARBA00022989"/>
    </source>
</evidence>
<keyword evidence="2 6" id="KW-0812">Transmembrane</keyword>